<feature type="region of interest" description="Disordered" evidence="1">
    <location>
        <begin position="63"/>
        <end position="111"/>
    </location>
</feature>
<name>A0A1I4Y354_9PROT</name>
<dbReference type="RefSeq" id="WP_074794147.1">
    <property type="nucleotide sequence ID" value="NZ_FOVJ01000001.1"/>
</dbReference>
<gene>
    <name evidence="2" type="ORF">SAMN05216386_0482</name>
</gene>
<dbReference type="Proteomes" id="UP000183107">
    <property type="component" value="Unassembled WGS sequence"/>
</dbReference>
<keyword evidence="3" id="KW-1185">Reference proteome</keyword>
<reference evidence="3" key="1">
    <citation type="submission" date="2016-10" db="EMBL/GenBank/DDBJ databases">
        <authorList>
            <person name="Varghese N."/>
        </authorList>
    </citation>
    <scope>NUCLEOTIDE SEQUENCE [LARGE SCALE GENOMIC DNA]</scope>
    <source>
        <strain evidence="3">Nsp8</strain>
    </source>
</reference>
<protein>
    <submittedName>
        <fullName evidence="2">Uncharacterized protein</fullName>
    </submittedName>
</protein>
<organism evidence="2 3">
    <name type="scientific">Nitrosospira briensis</name>
    <dbReference type="NCBI Taxonomy" id="35799"/>
    <lineage>
        <taxon>Bacteria</taxon>
        <taxon>Pseudomonadati</taxon>
        <taxon>Pseudomonadota</taxon>
        <taxon>Betaproteobacteria</taxon>
        <taxon>Nitrosomonadales</taxon>
        <taxon>Nitrosomonadaceae</taxon>
        <taxon>Nitrosospira</taxon>
    </lineage>
</organism>
<evidence type="ECO:0000313" key="3">
    <source>
        <dbReference type="Proteomes" id="UP000183107"/>
    </source>
</evidence>
<evidence type="ECO:0000313" key="2">
    <source>
        <dbReference type="EMBL" id="SFN32476.1"/>
    </source>
</evidence>
<dbReference type="AlphaFoldDB" id="A0A1I4Y354"/>
<dbReference type="EMBL" id="FOVJ01000001">
    <property type="protein sequence ID" value="SFN32476.1"/>
    <property type="molecule type" value="Genomic_DNA"/>
</dbReference>
<evidence type="ECO:0000256" key="1">
    <source>
        <dbReference type="SAM" id="MobiDB-lite"/>
    </source>
</evidence>
<proteinExistence type="predicted"/>
<sequence length="128" mass="13616">MKFNWRVSVSAPDQLASAKTTTACGNFIPLVARQAKETLGLTAGGFYQAGGIVLFGEAVPGHRAPPHADKKSHISKRIQQMAGVKGKSGGPRKNAGGARPGAGTGSGRLHFFSFPQNRKLNRRIFKCQ</sequence>
<accession>A0A1I4Y354</accession>